<dbReference type="EMBL" id="CAJVPM010017903">
    <property type="protein sequence ID" value="CAG8622181.1"/>
    <property type="molecule type" value="Genomic_DNA"/>
</dbReference>
<evidence type="ECO:0000313" key="1">
    <source>
        <dbReference type="EMBL" id="CAG8622181.1"/>
    </source>
</evidence>
<gene>
    <name evidence="1" type="ORF">SCALOS_LOCUS7683</name>
</gene>
<name>A0ACA9MZN7_9GLOM</name>
<evidence type="ECO:0000313" key="2">
    <source>
        <dbReference type="Proteomes" id="UP000789860"/>
    </source>
</evidence>
<feature type="non-terminal residue" evidence="1">
    <location>
        <position position="91"/>
    </location>
</feature>
<keyword evidence="2" id="KW-1185">Reference proteome</keyword>
<protein>
    <submittedName>
        <fullName evidence="1">6327_t:CDS:1</fullName>
    </submittedName>
</protein>
<proteinExistence type="predicted"/>
<reference evidence="1" key="1">
    <citation type="submission" date="2021-06" db="EMBL/GenBank/DDBJ databases">
        <authorList>
            <person name="Kallberg Y."/>
            <person name="Tangrot J."/>
            <person name="Rosling A."/>
        </authorList>
    </citation>
    <scope>NUCLEOTIDE SEQUENCE</scope>
    <source>
        <strain evidence="1">AU212A</strain>
    </source>
</reference>
<organism evidence="1 2">
    <name type="scientific">Scutellospora calospora</name>
    <dbReference type="NCBI Taxonomy" id="85575"/>
    <lineage>
        <taxon>Eukaryota</taxon>
        <taxon>Fungi</taxon>
        <taxon>Fungi incertae sedis</taxon>
        <taxon>Mucoromycota</taxon>
        <taxon>Glomeromycotina</taxon>
        <taxon>Glomeromycetes</taxon>
        <taxon>Diversisporales</taxon>
        <taxon>Gigasporaceae</taxon>
        <taxon>Scutellospora</taxon>
    </lineage>
</organism>
<dbReference type="Proteomes" id="UP000789860">
    <property type="component" value="Unassembled WGS sequence"/>
</dbReference>
<comment type="caution">
    <text evidence="1">The sequence shown here is derived from an EMBL/GenBank/DDBJ whole genome shotgun (WGS) entry which is preliminary data.</text>
</comment>
<accession>A0ACA9MZN7</accession>
<feature type="non-terminal residue" evidence="1">
    <location>
        <position position="1"/>
    </location>
</feature>
<sequence>DAIDTMSRLGYTVCAKMVENFRKKIRDEHVKKTEEHFIKHKDCFHIYNIDDYYAIHEIQRPDTVTTSDTKHFVTCVAKPVLGSRSVLLVNN</sequence>